<dbReference type="Gene3D" id="2.30.40.10">
    <property type="entry name" value="Urease, subunit C, domain 1"/>
    <property type="match status" value="1"/>
</dbReference>
<feature type="domain" description="Amidohydrolase 3" evidence="2">
    <location>
        <begin position="111"/>
        <end position="422"/>
    </location>
</feature>
<dbReference type="InterPro" id="IPR052349">
    <property type="entry name" value="Metallo-hydrolase_Enzymes"/>
</dbReference>
<evidence type="ECO:0000313" key="4">
    <source>
        <dbReference type="Proteomes" id="UP000261931"/>
    </source>
</evidence>
<dbReference type="PANTHER" id="PTHR32027:SF0">
    <property type="entry name" value="CYTOSINE DEAMINASE"/>
    <property type="match status" value="1"/>
</dbReference>
<dbReference type="Proteomes" id="UP000261931">
    <property type="component" value="Unassembled WGS sequence"/>
</dbReference>
<keyword evidence="4" id="KW-1185">Reference proteome</keyword>
<organism evidence="3 4">
    <name type="scientific">Hydrogenophaga borbori</name>
    <dbReference type="NCBI Taxonomy" id="2294117"/>
    <lineage>
        <taxon>Bacteria</taxon>
        <taxon>Pseudomonadati</taxon>
        <taxon>Pseudomonadota</taxon>
        <taxon>Betaproteobacteria</taxon>
        <taxon>Burkholderiales</taxon>
        <taxon>Comamonadaceae</taxon>
        <taxon>Hydrogenophaga</taxon>
    </lineage>
</organism>
<comment type="caution">
    <text evidence="3">The sequence shown here is derived from an EMBL/GenBank/DDBJ whole genome shotgun (WGS) entry which is preliminary data.</text>
</comment>
<dbReference type="Gene3D" id="3.20.20.140">
    <property type="entry name" value="Metal-dependent hydrolases"/>
    <property type="match status" value="1"/>
</dbReference>
<dbReference type="Pfam" id="PF07969">
    <property type="entry name" value="Amidohydro_3"/>
    <property type="match status" value="1"/>
</dbReference>
<dbReference type="AlphaFoldDB" id="A0A372EKW8"/>
<dbReference type="GO" id="GO:0004131">
    <property type="term" value="F:cytosine deaminase activity"/>
    <property type="evidence" value="ECO:0007669"/>
    <property type="project" value="TreeGrafter"/>
</dbReference>
<protein>
    <submittedName>
        <fullName evidence="3">Amidohydrolase</fullName>
    </submittedName>
</protein>
<dbReference type="EMBL" id="QVLS01000004">
    <property type="protein sequence ID" value="RFP79626.1"/>
    <property type="molecule type" value="Genomic_DNA"/>
</dbReference>
<name>A0A372EKW8_9BURK</name>
<dbReference type="RefSeq" id="WP_116958558.1">
    <property type="nucleotide sequence ID" value="NZ_QVLS01000004.1"/>
</dbReference>
<dbReference type="SUPFAM" id="SSF51556">
    <property type="entry name" value="Metallo-dependent hydrolases"/>
    <property type="match status" value="1"/>
</dbReference>
<dbReference type="GO" id="GO:0035888">
    <property type="term" value="F:isoguanine deaminase activity"/>
    <property type="evidence" value="ECO:0007669"/>
    <property type="project" value="TreeGrafter"/>
</dbReference>
<reference evidence="3 4" key="1">
    <citation type="submission" date="2018-08" db="EMBL/GenBank/DDBJ databases">
        <title>Hydrogenophaga sp. LA-38 isolated from sludge.</title>
        <authorList>
            <person name="Im W.-T."/>
        </authorList>
    </citation>
    <scope>NUCLEOTIDE SEQUENCE [LARGE SCALE GENOMIC DNA]</scope>
    <source>
        <strain evidence="3 4">LA-38</strain>
    </source>
</reference>
<gene>
    <name evidence="3" type="ORF">DY262_08780</name>
</gene>
<keyword evidence="3" id="KW-0378">Hydrolase</keyword>
<evidence type="ECO:0000256" key="1">
    <source>
        <dbReference type="SAM" id="MobiDB-lite"/>
    </source>
</evidence>
<evidence type="ECO:0000313" key="3">
    <source>
        <dbReference type="EMBL" id="RFP79626.1"/>
    </source>
</evidence>
<dbReference type="InterPro" id="IPR013108">
    <property type="entry name" value="Amidohydro_3"/>
</dbReference>
<sequence>MNPQPPAPDTDTPAALHGARLPRWLLPADWPTHEGRPALARLELADGRIARVRPLPTAEGPAGQARWDLHGAPVLPGFVEAHAHLDKAFIGPRLGAVRPGLLGAIEAVIADRERWTREDLRARMRRGLHWAWQAGTTRLRTHIDWWDPQATPLAWEVMGELAHEWRDRLAIERVALVKLGPCEDRAVAQALARRIAADGPGALLGGFVHSSQWNPGALRELLRAAQDAGLDLDLHVDEELNPDAEGLAWLARNLRATRFDGRVVCGHTCALAAQPESRALATLDAVARAPITLVSLPITNLLLQDAATGRTPRQRGLTLIKEARARGIPLLIGSDNVQDPFCRVGSLDPVEAMQAAVLAGQLDEAFDHWSMAVCRPDWLGREAPAAAPGLEGRPADLVIFDRAEATAWPSRAAPRRVLRGGRAIDTDTDTSDSGTPAR</sequence>
<dbReference type="GO" id="GO:0006209">
    <property type="term" value="P:cytosine catabolic process"/>
    <property type="evidence" value="ECO:0007669"/>
    <property type="project" value="TreeGrafter"/>
</dbReference>
<dbReference type="InterPro" id="IPR032466">
    <property type="entry name" value="Metal_Hydrolase"/>
</dbReference>
<accession>A0A372EKW8</accession>
<feature type="region of interest" description="Disordered" evidence="1">
    <location>
        <begin position="411"/>
        <end position="438"/>
    </location>
</feature>
<dbReference type="SUPFAM" id="SSF51338">
    <property type="entry name" value="Composite domain of metallo-dependent hydrolases"/>
    <property type="match status" value="1"/>
</dbReference>
<dbReference type="InterPro" id="IPR011059">
    <property type="entry name" value="Metal-dep_hydrolase_composite"/>
</dbReference>
<dbReference type="PANTHER" id="PTHR32027">
    <property type="entry name" value="CYTOSINE DEAMINASE"/>
    <property type="match status" value="1"/>
</dbReference>
<proteinExistence type="predicted"/>
<evidence type="ECO:0000259" key="2">
    <source>
        <dbReference type="Pfam" id="PF07969"/>
    </source>
</evidence>